<accession>A0A5U6SP53</accession>
<dbReference type="AlphaFoldDB" id="A0A5U6SP53"/>
<evidence type="ECO:0000313" key="1">
    <source>
        <dbReference type="EMBL" id="EBR0846187.1"/>
    </source>
</evidence>
<protein>
    <submittedName>
        <fullName evidence="1">Uncharacterized protein</fullName>
    </submittedName>
</protein>
<gene>
    <name evidence="1" type="ORF">BRO79_22520</name>
</gene>
<comment type="caution">
    <text evidence="1">The sequence shown here is derived from an EMBL/GenBank/DDBJ whole genome shotgun (WGS) entry which is preliminary data.</text>
</comment>
<organism evidence="1">
    <name type="scientific">Salmonella enterica</name>
    <name type="common">Salmonella choleraesuis</name>
    <dbReference type="NCBI Taxonomy" id="28901"/>
    <lineage>
        <taxon>Bacteria</taxon>
        <taxon>Pseudomonadati</taxon>
        <taxon>Pseudomonadota</taxon>
        <taxon>Gammaproteobacteria</taxon>
        <taxon>Enterobacterales</taxon>
        <taxon>Enterobacteriaceae</taxon>
        <taxon>Salmonella</taxon>
    </lineage>
</organism>
<proteinExistence type="predicted"/>
<dbReference type="EMBL" id="AAGRCI010000030">
    <property type="protein sequence ID" value="EBR0846187.1"/>
    <property type="molecule type" value="Genomic_DNA"/>
</dbReference>
<sequence>MAASFLHRHFFGSEVHVGVMADGYSGGLKSKVPVNFLYGEVMFSGKRSFTLNHGISPENEERYLKKGETYFYRLDFRPPSVIFREGFAGSRRNDVMNLIYGPSTVFCSRSLPGVISYGCEALLGRRPGDGEPGKGLQYAPADAYVYTFCADGLEYISVMSDLGFPRAVRRGELGRPDAHSVILSAILSKTPVPTDQDLKRSYYTGLPDDPVELERLRASERRLWAECSAMRYAHNAAVYTEEMIVKGPVEPCRIKLFRKLPLEKPY</sequence>
<name>A0A5U6SP53_SALER</name>
<reference evidence="1" key="1">
    <citation type="submission" date="2018-07" db="EMBL/GenBank/DDBJ databases">
        <authorList>
            <consortium name="GenomeTrakr network: Whole genome sequencing for foodborne pathogen traceback"/>
        </authorList>
    </citation>
    <scope>NUCLEOTIDE SEQUENCE</scope>
    <source>
        <strain evidence="1">CFSAN056582</strain>
    </source>
</reference>